<organism evidence="2">
    <name type="scientific">uncultured Gemmatimonadota bacterium</name>
    <dbReference type="NCBI Taxonomy" id="203437"/>
    <lineage>
        <taxon>Bacteria</taxon>
        <taxon>Pseudomonadati</taxon>
        <taxon>Gemmatimonadota</taxon>
        <taxon>environmental samples</taxon>
    </lineage>
</organism>
<dbReference type="EMBL" id="CADCTV010000710">
    <property type="protein sequence ID" value="CAA9355347.1"/>
    <property type="molecule type" value="Genomic_DNA"/>
</dbReference>
<evidence type="ECO:0008006" key="3">
    <source>
        <dbReference type="Google" id="ProtNLM"/>
    </source>
</evidence>
<proteinExistence type="predicted"/>
<feature type="signal peptide" evidence="1">
    <location>
        <begin position="1"/>
        <end position="21"/>
    </location>
</feature>
<sequence>MKLRTVLPAALAALLAVPAAAQRESGSFIVRLGNDTVAVEQFVRTPRHLSSHLVSRSPRTVLRRIDADLRADGTVQRLVMHSLVLNDPALLPQVITVRLGGDSADVRIARGDTVRNQRVATPNGAWPWIGDSYAFAELALRAARPMRRDSVPLPLITPGAQATTMGTLRRLGRDSVTLVAGAGESRIATDAAGRVLGVASPNSTRKVTVERIAAVSAYDLAGRFAAAERAGLAMGALSPRDSVVASVGGANVSVAYGRPARRGRQIAGGVVPWNQVWRTGANNATAFRTDRDLMFGGTRVPAGSYTLFSLPSRDNWLLIVNKQTGQWGTEYHPEQDLARIPAQVRTVTGEPAELFTIRVEPDGQGGALVLSWGDMEVRAPFTVAP</sequence>
<dbReference type="InterPro" id="IPR021314">
    <property type="entry name" value="DUF2911"/>
</dbReference>
<name>A0A6J4MDH2_9BACT</name>
<dbReference type="Pfam" id="PF11138">
    <property type="entry name" value="DUF2911"/>
    <property type="match status" value="1"/>
</dbReference>
<keyword evidence="1" id="KW-0732">Signal</keyword>
<evidence type="ECO:0000256" key="1">
    <source>
        <dbReference type="SAM" id="SignalP"/>
    </source>
</evidence>
<reference evidence="2" key="1">
    <citation type="submission" date="2020-02" db="EMBL/GenBank/DDBJ databases">
        <authorList>
            <person name="Meier V. D."/>
        </authorList>
    </citation>
    <scope>NUCLEOTIDE SEQUENCE</scope>
    <source>
        <strain evidence="2">AVDCRST_MAG89</strain>
    </source>
</reference>
<dbReference type="AlphaFoldDB" id="A0A6J4MDH2"/>
<protein>
    <recommendedName>
        <fullName evidence="3">DUF2911 domain-containing protein</fullName>
    </recommendedName>
</protein>
<gene>
    <name evidence="2" type="ORF">AVDCRST_MAG89-3391</name>
</gene>
<evidence type="ECO:0000313" key="2">
    <source>
        <dbReference type="EMBL" id="CAA9355347.1"/>
    </source>
</evidence>
<feature type="chain" id="PRO_5027055082" description="DUF2911 domain-containing protein" evidence="1">
    <location>
        <begin position="22"/>
        <end position="385"/>
    </location>
</feature>
<accession>A0A6J4MDH2</accession>